<dbReference type="InterPro" id="IPR038501">
    <property type="entry name" value="Spore_GerAC_C_sf"/>
</dbReference>
<evidence type="ECO:0000256" key="6">
    <source>
        <dbReference type="ARBA" id="ARBA00023139"/>
    </source>
</evidence>
<dbReference type="GO" id="GO:0009847">
    <property type="term" value="P:spore germination"/>
    <property type="evidence" value="ECO:0007669"/>
    <property type="project" value="InterPro"/>
</dbReference>
<dbReference type="InterPro" id="IPR057336">
    <property type="entry name" value="GerAC_N"/>
</dbReference>
<evidence type="ECO:0000256" key="5">
    <source>
        <dbReference type="ARBA" id="ARBA00023136"/>
    </source>
</evidence>
<proteinExistence type="inferred from homology"/>
<organism evidence="10 11">
    <name type="scientific">Paenibacillus odorifer</name>
    <dbReference type="NCBI Taxonomy" id="189426"/>
    <lineage>
        <taxon>Bacteria</taxon>
        <taxon>Bacillati</taxon>
        <taxon>Bacillota</taxon>
        <taxon>Bacilli</taxon>
        <taxon>Bacillales</taxon>
        <taxon>Paenibacillaceae</taxon>
        <taxon>Paenibacillus</taxon>
    </lineage>
</organism>
<evidence type="ECO:0000256" key="4">
    <source>
        <dbReference type="ARBA" id="ARBA00022729"/>
    </source>
</evidence>
<dbReference type="InterPro" id="IPR008844">
    <property type="entry name" value="Spore_GerAC-like"/>
</dbReference>
<dbReference type="InterPro" id="IPR046953">
    <property type="entry name" value="Spore_GerAC-like_C"/>
</dbReference>
<accession>A0AAD0P3P4</accession>
<sequence>MNRTYLQKFLIRLKGHSRIRNESKILSKCNFFIAGLLPCILICLSLTGCWDSVELNRRAIVSGVAIDRGPTEEEKYVLSFQVIVADEISGKNARGTSPVSVYKGSGRSMFEALANASRQTARFLSLGHIRVVIISEKFAQEGIKDIMDVLERESETRLTSLIFISKGQPASECMTTMTVFGRIPANDLVEKLQTTSKQFGYNYRMEVDDIIRGIQVPGGGPVINGVLVTGDLEQRESNDNLKKIRPEAIIKVTGLAAFKEDKLKGWLLGEEAIGTVLLKNKISQMPVLVSIGENDYISFNVYLSQVHIHADAKDIEHPVFTINVTQQAGLKESPNGLDLTDPTVLNDLSKLLEKNIQEQIRAAIATARSLKSDYLGFGEAVERANPRGWKQVKDHWDRIFETCQVNINTDAVIRHTDMRSDSFQSKNK</sequence>
<keyword evidence="7" id="KW-0449">Lipoprotein</keyword>
<keyword evidence="4" id="KW-0732">Signal</keyword>
<evidence type="ECO:0000256" key="7">
    <source>
        <dbReference type="ARBA" id="ARBA00023288"/>
    </source>
</evidence>
<protein>
    <submittedName>
        <fullName evidence="10">Spore gernimation protein GerC</fullName>
    </submittedName>
</protein>
<feature type="domain" description="Spore germination GerAC-like C-terminal" evidence="8">
    <location>
        <begin position="253"/>
        <end position="416"/>
    </location>
</feature>
<evidence type="ECO:0000259" key="9">
    <source>
        <dbReference type="Pfam" id="PF25198"/>
    </source>
</evidence>
<dbReference type="PANTHER" id="PTHR35789:SF1">
    <property type="entry name" value="SPORE GERMINATION PROTEIN B3"/>
    <property type="match status" value="1"/>
</dbReference>
<dbReference type="Pfam" id="PF25198">
    <property type="entry name" value="Spore_GerAC_N"/>
    <property type="match status" value="1"/>
</dbReference>
<dbReference type="RefSeq" id="WP_111503656.1">
    <property type="nucleotide sequence ID" value="NZ_CP021965.1"/>
</dbReference>
<gene>
    <name evidence="10" type="ORF">CD191_12110</name>
</gene>
<reference evidence="10 11" key="1">
    <citation type="submission" date="2017-06" db="EMBL/GenBank/DDBJ databases">
        <title>Complete genome sequence of Paenibacillus odorifer CBA7130.</title>
        <authorList>
            <person name="Nam Y.-D."/>
            <person name="Kang J."/>
            <person name="Chung W.-H."/>
        </authorList>
    </citation>
    <scope>NUCLEOTIDE SEQUENCE [LARGE SCALE GENOMIC DNA]</scope>
    <source>
        <strain evidence="10 11">CBA7130</strain>
    </source>
</reference>
<comment type="subcellular location">
    <subcellularLocation>
        <location evidence="1">Membrane</location>
        <topology evidence="1">Lipid-anchor</topology>
    </subcellularLocation>
</comment>
<comment type="similarity">
    <text evidence="2">Belongs to the GerABKC lipoprotein family.</text>
</comment>
<name>A0AAD0P3P4_9BACL</name>
<keyword evidence="6" id="KW-0564">Palmitate</keyword>
<keyword evidence="5" id="KW-0472">Membrane</keyword>
<keyword evidence="3" id="KW-0309">Germination</keyword>
<evidence type="ECO:0000256" key="1">
    <source>
        <dbReference type="ARBA" id="ARBA00004635"/>
    </source>
</evidence>
<dbReference type="Pfam" id="PF05504">
    <property type="entry name" value="Spore_GerAC"/>
    <property type="match status" value="1"/>
</dbReference>
<feature type="domain" description="Spore germination protein N-terminal" evidence="9">
    <location>
        <begin position="51"/>
        <end position="224"/>
    </location>
</feature>
<dbReference type="NCBIfam" id="TIGR02887">
    <property type="entry name" value="spore_ger_x_C"/>
    <property type="match status" value="1"/>
</dbReference>
<dbReference type="AlphaFoldDB" id="A0AAD0P3P4"/>
<evidence type="ECO:0000313" key="11">
    <source>
        <dbReference type="Proteomes" id="UP000249163"/>
    </source>
</evidence>
<dbReference type="Gene3D" id="6.20.190.10">
    <property type="entry name" value="Nutrient germinant receptor protein C, domain 1"/>
    <property type="match status" value="1"/>
</dbReference>
<dbReference type="Gene3D" id="3.30.300.210">
    <property type="entry name" value="Nutrient germinant receptor protein C, domain 3"/>
    <property type="match status" value="1"/>
</dbReference>
<dbReference type="Proteomes" id="UP000249163">
    <property type="component" value="Chromosome"/>
</dbReference>
<evidence type="ECO:0000313" key="10">
    <source>
        <dbReference type="EMBL" id="AWV33300.1"/>
    </source>
</evidence>
<evidence type="ECO:0000256" key="2">
    <source>
        <dbReference type="ARBA" id="ARBA00007886"/>
    </source>
</evidence>
<evidence type="ECO:0000256" key="3">
    <source>
        <dbReference type="ARBA" id="ARBA00022544"/>
    </source>
</evidence>
<dbReference type="PANTHER" id="PTHR35789">
    <property type="entry name" value="SPORE GERMINATION PROTEIN B3"/>
    <property type="match status" value="1"/>
</dbReference>
<dbReference type="GO" id="GO:0016020">
    <property type="term" value="C:membrane"/>
    <property type="evidence" value="ECO:0007669"/>
    <property type="project" value="UniProtKB-SubCell"/>
</dbReference>
<dbReference type="EMBL" id="CP021965">
    <property type="protein sequence ID" value="AWV33300.1"/>
    <property type="molecule type" value="Genomic_DNA"/>
</dbReference>
<evidence type="ECO:0000259" key="8">
    <source>
        <dbReference type="Pfam" id="PF05504"/>
    </source>
</evidence>